<dbReference type="InterPro" id="IPR011990">
    <property type="entry name" value="TPR-like_helical_dom_sf"/>
</dbReference>
<reference evidence="2 3" key="1">
    <citation type="submission" date="2020-04" db="EMBL/GenBank/DDBJ databases">
        <title>Draft genome of Pyxidicoccus fallax type strain.</title>
        <authorList>
            <person name="Whitworth D.E."/>
        </authorList>
    </citation>
    <scope>NUCLEOTIDE SEQUENCE [LARGE SCALE GENOMIC DNA]</scope>
    <source>
        <strain evidence="2 3">DSM 14698</strain>
    </source>
</reference>
<evidence type="ECO:0000313" key="3">
    <source>
        <dbReference type="Proteomes" id="UP000518300"/>
    </source>
</evidence>
<name>A0A848L7P3_9BACT</name>
<dbReference type="SUPFAM" id="SSF48452">
    <property type="entry name" value="TPR-like"/>
    <property type="match status" value="1"/>
</dbReference>
<keyword evidence="3" id="KW-1185">Reference proteome</keyword>
<evidence type="ECO:0000313" key="2">
    <source>
        <dbReference type="EMBL" id="NMO14282.1"/>
    </source>
</evidence>
<keyword evidence="1" id="KW-0732">Signal</keyword>
<evidence type="ECO:0000256" key="1">
    <source>
        <dbReference type="SAM" id="SignalP"/>
    </source>
</evidence>
<sequence length="395" mass="43200">MLLPLIALLATAPAAPAPAADPAPQGEEARGARLEPAYLDFAQAVEKGINARNGEALDAHIDREAIFKRSTAGVQVPPDFAAGFKKGLQQGATLGFGKQLVAAFDEESTFTLLRTRSVKGVPRALFRSVSTRGLNYLDLELARDASGQVRVVDIYPYVSGEFITETLRRAYLSAAADAKLNLVDRLMGKEQTYLKNLPRLQAMQQAFQAGKHEEVLRLHGELPAALKNEKVALLLRLQSAAAISIEGEAYAQAIADYEKALPNDPSVELVSFDGYLLRKDHAGAIRAMDKLDRRVRDPYLSVLRGNVMLDKGDTAEARRHYVAAITAEPTLLVGHWSLAGLALQEKQYKELGERLDAIEATGLVQLNDVATVPEYAGFVKSPEYKVWKKRRAAKK</sequence>
<organism evidence="2 3">
    <name type="scientific">Pyxidicoccus fallax</name>
    <dbReference type="NCBI Taxonomy" id="394095"/>
    <lineage>
        <taxon>Bacteria</taxon>
        <taxon>Pseudomonadati</taxon>
        <taxon>Myxococcota</taxon>
        <taxon>Myxococcia</taxon>
        <taxon>Myxococcales</taxon>
        <taxon>Cystobacterineae</taxon>
        <taxon>Myxococcaceae</taxon>
        <taxon>Pyxidicoccus</taxon>
    </lineage>
</organism>
<proteinExistence type="predicted"/>
<dbReference type="Proteomes" id="UP000518300">
    <property type="component" value="Unassembled WGS sequence"/>
</dbReference>
<dbReference type="Gene3D" id="1.25.40.10">
    <property type="entry name" value="Tetratricopeptide repeat domain"/>
    <property type="match status" value="1"/>
</dbReference>
<accession>A0A848L7P3</accession>
<dbReference type="RefSeq" id="WP_169343583.1">
    <property type="nucleotide sequence ID" value="NZ_JABBJJ010000016.1"/>
</dbReference>
<gene>
    <name evidence="2" type="ORF">HG543_05340</name>
</gene>
<feature type="chain" id="PRO_5032904512" description="Tetratricopeptide repeat protein" evidence="1">
    <location>
        <begin position="20"/>
        <end position="395"/>
    </location>
</feature>
<protein>
    <recommendedName>
        <fullName evidence="4">Tetratricopeptide repeat protein</fullName>
    </recommendedName>
</protein>
<feature type="signal peptide" evidence="1">
    <location>
        <begin position="1"/>
        <end position="19"/>
    </location>
</feature>
<evidence type="ECO:0008006" key="4">
    <source>
        <dbReference type="Google" id="ProtNLM"/>
    </source>
</evidence>
<dbReference type="AlphaFoldDB" id="A0A848L7P3"/>
<dbReference type="EMBL" id="JABBJJ010000016">
    <property type="protein sequence ID" value="NMO14282.1"/>
    <property type="molecule type" value="Genomic_DNA"/>
</dbReference>
<comment type="caution">
    <text evidence="2">The sequence shown here is derived from an EMBL/GenBank/DDBJ whole genome shotgun (WGS) entry which is preliminary data.</text>
</comment>